<feature type="compositionally biased region" description="Acidic residues" evidence="7">
    <location>
        <begin position="1424"/>
        <end position="1442"/>
    </location>
</feature>
<proteinExistence type="predicted"/>
<dbReference type="OrthoDB" id="45365at2759"/>
<comment type="subcellular location">
    <subcellularLocation>
        <location evidence="1">Cytoplasm</location>
    </subcellularLocation>
</comment>
<feature type="compositionally biased region" description="Basic and acidic residues" evidence="7">
    <location>
        <begin position="750"/>
        <end position="776"/>
    </location>
</feature>
<evidence type="ECO:0000313" key="9">
    <source>
        <dbReference type="Proteomes" id="UP000684084"/>
    </source>
</evidence>
<dbReference type="EMBL" id="CAGKOT010000025">
    <property type="protein sequence ID" value="CAB5368820.1"/>
    <property type="molecule type" value="Genomic_DNA"/>
</dbReference>
<accession>A0A915ZBN5</accession>
<evidence type="ECO:0000256" key="5">
    <source>
        <dbReference type="ARBA" id="ARBA00023054"/>
    </source>
</evidence>
<feature type="compositionally biased region" description="Polar residues" evidence="7">
    <location>
        <begin position="1479"/>
        <end position="1498"/>
    </location>
</feature>
<feature type="compositionally biased region" description="Polar residues" evidence="7">
    <location>
        <begin position="469"/>
        <end position="491"/>
    </location>
</feature>
<feature type="region of interest" description="Disordered" evidence="7">
    <location>
        <begin position="1423"/>
        <end position="1442"/>
    </location>
</feature>
<feature type="region of interest" description="Disordered" evidence="7">
    <location>
        <begin position="1"/>
        <end position="21"/>
    </location>
</feature>
<dbReference type="Proteomes" id="UP000684084">
    <property type="component" value="Unassembled WGS sequence"/>
</dbReference>
<feature type="region of interest" description="Disordered" evidence="7">
    <location>
        <begin position="330"/>
        <end position="563"/>
    </location>
</feature>
<evidence type="ECO:0000256" key="2">
    <source>
        <dbReference type="ARBA" id="ARBA00022441"/>
    </source>
</evidence>
<evidence type="ECO:0000256" key="7">
    <source>
        <dbReference type="SAM" id="MobiDB-lite"/>
    </source>
</evidence>
<evidence type="ECO:0000256" key="6">
    <source>
        <dbReference type="SAM" id="Coils"/>
    </source>
</evidence>
<evidence type="ECO:0000256" key="1">
    <source>
        <dbReference type="ARBA" id="ARBA00004496"/>
    </source>
</evidence>
<protein>
    <recommendedName>
        <fullName evidence="10">Cell end marker tea3</fullName>
    </recommendedName>
</protein>
<name>A0A915ZBN5_9GLOM</name>
<dbReference type="PANTHER" id="PTHR46093">
    <property type="entry name" value="ACYL-COA-BINDING DOMAIN-CONTAINING PROTEIN 5"/>
    <property type="match status" value="1"/>
</dbReference>
<evidence type="ECO:0000256" key="3">
    <source>
        <dbReference type="ARBA" id="ARBA00022490"/>
    </source>
</evidence>
<dbReference type="SMART" id="SM00612">
    <property type="entry name" value="Kelch"/>
    <property type="match status" value="4"/>
</dbReference>
<gene>
    <name evidence="8" type="ORF">CHRIB12_LOCUS11964</name>
</gene>
<feature type="compositionally biased region" description="Polar residues" evidence="7">
    <location>
        <begin position="1506"/>
        <end position="1519"/>
    </location>
</feature>
<reference evidence="8" key="1">
    <citation type="submission" date="2020-05" db="EMBL/GenBank/DDBJ databases">
        <authorList>
            <person name="Rincon C."/>
            <person name="Sanders R I."/>
            <person name="Robbins C."/>
            <person name="Chaturvedi A."/>
        </authorList>
    </citation>
    <scope>NUCLEOTIDE SEQUENCE</scope>
    <source>
        <strain evidence="8">CHB12</strain>
    </source>
</reference>
<feature type="compositionally biased region" description="Low complexity" evidence="7">
    <location>
        <begin position="549"/>
        <end position="563"/>
    </location>
</feature>
<dbReference type="FunFam" id="2.120.10.80:FF:000049">
    <property type="entry name" value="Cell polarity protein (Tea1)"/>
    <property type="match status" value="1"/>
</dbReference>
<dbReference type="GO" id="GO:0005737">
    <property type="term" value="C:cytoplasm"/>
    <property type="evidence" value="ECO:0007669"/>
    <property type="project" value="UniProtKB-SubCell"/>
</dbReference>
<evidence type="ECO:0000256" key="4">
    <source>
        <dbReference type="ARBA" id="ARBA00022737"/>
    </source>
</evidence>
<feature type="region of interest" description="Disordered" evidence="7">
    <location>
        <begin position="741"/>
        <end position="776"/>
    </location>
</feature>
<feature type="coiled-coil region" evidence="6">
    <location>
        <begin position="994"/>
        <end position="1369"/>
    </location>
</feature>
<feature type="compositionally biased region" description="Polar residues" evidence="7">
    <location>
        <begin position="12"/>
        <end position="21"/>
    </location>
</feature>
<keyword evidence="3" id="KW-0963">Cytoplasm</keyword>
<feature type="compositionally biased region" description="Low complexity" evidence="7">
    <location>
        <begin position="436"/>
        <end position="450"/>
    </location>
</feature>
<sequence length="1545" mass="173917">MFTKKQKQQKQSPWSQKTLSISNPFPRYGHSINQSGINDQLYLFGGVSNGRVTNDIFMIETNTLNVCGLMTTGDIPPPRSFHTQVNIGNNMIVFGGLPMNPIEKPDNNIYILNTDTKQWYKPPIQGNPNVGRFAHSATVIGSKMYIFGGQSDGYFLNDLFAFDLQSLNYGVAQWEFITPLNDPPAGRSGQTICAYNDKIYIFGGTDGDKYYNDTWQYDIQTNAWSELSCIGYIPAPRKNHGAALIDDIIYIFGGKGQDGIEIGDLVAFKISNKRWYMFSEMGIAPCPRQGLVMTTSRDKALIFGGDCLQSPKPDEDGIINILDTSKIKYPSQNQRTTVQQQARAMSGLENNRSAPQSPNQLSSNIMTTRQSSMNPNGQLPPNDYNSAYYNRSKQISPSGSQSSLNSPVPSPKIIPMGHQPGSPRNQFFPKRPPNGSPSSLSNSSYNNNLGEVSESSRPLSPPAGHKQSFESLNKQSPTSELSRPFQSQATGSPYDKTNLPMYMAGAIGDFQNPRQAPRPPNSSSNSSSSNQFVNPQSNYTIYGNGGSGTISSPTSSSIMSQNSLRSPTFDALDHFPAPISNTERDNFLRELQNRDVQLNQFKNRETWLKAELALARQAGYAFEEDHDNKLPDGINTENLMDIGEAGSDRNKIMLAVVKIKQELRRAKATIANQAQVASQKITDAERARTAAIQEAVYFKAKLNALLDASESELARIEIERATDLEKRLKQALLEKESLQNKISQLQQTSNHDKSSRKAAETREKSATTRAEEAEEAHARALTELATLQSRATAAESQLRENGARLTEATAELSQYRSSSDNSRNQVDQLQQSLEQHKRTLEKVNIAVLAANDRANEAESLWIQARQDIVSLEKEAAGLRAELDIKMRDLDRTHARANEMERLLAKAQKEVDAVRAMMQEGMTELLNTSRLNNEGNNNSSEAAKKIKMLEQEIANLKSFNENSQKISQETSNSLADAMVKISQMEGAAMKARSDSAMLQRKLVEASDENAKTKDRLREKELLLTEKTRALEDAEVQVGMMRNVLTEKGILDNDNKGGILSNRFKELELKYDELENEHNQVLRKAKDAEERAKILEIELDRASSAGSKSVTPDSSRDIEDDLKLAERKARDVERELNETRQKYHQVQNDHQTALRYVNNSEKMLRKMKEELTKGKKEVVILNEKLAAAQKRNEELELRLSETENNLSVRKELQNSKLQELTNRKLEEQRTEFVKEKEKLQQRIDSLKSQLERACNEKNMMDAEYEILRKEYETLRKENESLQLIDQELRESLKESEKALRGTQNELDELYSNVSKEFISMKSGPKGPINNKNLEGSRAMLERQIAEYRATNEKLTKENLDLEQKWRESENKIALLLDQMEHAVDSYREIEDDIRDSSPRNSNVISSLTNELEMLKSQWNTSNQDIELSDDYDDDNDDDDYDDDDEIIGARWNRLPNNNAEKDDKTSRIIAALEIQKAAAQRNISSDNSGSFNTGGNTSNMFIKDDNNNRTPPRNFKNSTKGPTRMIDQIRGQLSLTPPPTPPASQQL</sequence>
<feature type="compositionally biased region" description="Pro residues" evidence="7">
    <location>
        <begin position="1534"/>
        <end position="1545"/>
    </location>
</feature>
<feature type="compositionally biased region" description="Polar residues" evidence="7">
    <location>
        <begin position="330"/>
        <end position="395"/>
    </location>
</feature>
<keyword evidence="4" id="KW-0677">Repeat</keyword>
<organism evidence="8 9">
    <name type="scientific">Rhizophagus irregularis</name>
    <dbReference type="NCBI Taxonomy" id="588596"/>
    <lineage>
        <taxon>Eukaryota</taxon>
        <taxon>Fungi</taxon>
        <taxon>Fungi incertae sedis</taxon>
        <taxon>Mucoromycota</taxon>
        <taxon>Glomeromycotina</taxon>
        <taxon>Glomeromycetes</taxon>
        <taxon>Glomerales</taxon>
        <taxon>Glomeraceae</taxon>
        <taxon>Rhizophagus</taxon>
    </lineage>
</organism>
<comment type="caution">
    <text evidence="8">The sequence shown here is derived from an EMBL/GenBank/DDBJ whole genome shotgun (WGS) entry which is preliminary data.</text>
</comment>
<dbReference type="PANTHER" id="PTHR46093:SF18">
    <property type="entry name" value="FIBRONECTIN TYPE-III DOMAIN-CONTAINING PROTEIN"/>
    <property type="match status" value="1"/>
</dbReference>
<feature type="compositionally biased region" description="Low complexity" evidence="7">
    <location>
        <begin position="396"/>
        <end position="407"/>
    </location>
</feature>
<keyword evidence="5 6" id="KW-0175">Coiled coil</keyword>
<dbReference type="Pfam" id="PF24681">
    <property type="entry name" value="Kelch_KLHDC2_KLHL20_DRC7"/>
    <property type="match status" value="2"/>
</dbReference>
<dbReference type="VEuPathDB" id="FungiDB:RhiirFUN_009842"/>
<dbReference type="InterPro" id="IPR006652">
    <property type="entry name" value="Kelch_1"/>
</dbReference>
<evidence type="ECO:0008006" key="10">
    <source>
        <dbReference type="Google" id="ProtNLM"/>
    </source>
</evidence>
<keyword evidence="2" id="KW-0880">Kelch repeat</keyword>
<evidence type="ECO:0000313" key="8">
    <source>
        <dbReference type="EMBL" id="CAB5368820.1"/>
    </source>
</evidence>
<feature type="region of interest" description="Disordered" evidence="7">
    <location>
        <begin position="1477"/>
        <end position="1545"/>
    </location>
</feature>
<feature type="compositionally biased region" description="Low complexity" evidence="7">
    <location>
        <begin position="511"/>
        <end position="538"/>
    </location>
</feature>